<name>A0ABW1CKN5_9ACTN</name>
<comment type="caution">
    <text evidence="2">The sequence shown here is derived from an EMBL/GenBank/DDBJ whole genome shotgun (WGS) entry which is preliminary data.</text>
</comment>
<feature type="transmembrane region" description="Helical" evidence="1">
    <location>
        <begin position="91"/>
        <end position="109"/>
    </location>
</feature>
<gene>
    <name evidence="2" type="ORF">ACFPZ3_15185</name>
</gene>
<proteinExistence type="predicted"/>
<keyword evidence="3" id="KW-1185">Reference proteome</keyword>
<keyword evidence="1" id="KW-1133">Transmembrane helix</keyword>
<keyword evidence="1" id="KW-0472">Membrane</keyword>
<evidence type="ECO:0000256" key="1">
    <source>
        <dbReference type="SAM" id="Phobius"/>
    </source>
</evidence>
<evidence type="ECO:0008006" key="4">
    <source>
        <dbReference type="Google" id="ProtNLM"/>
    </source>
</evidence>
<dbReference type="Proteomes" id="UP001596058">
    <property type="component" value="Unassembled WGS sequence"/>
</dbReference>
<feature type="transmembrane region" description="Helical" evidence="1">
    <location>
        <begin position="129"/>
        <end position="150"/>
    </location>
</feature>
<feature type="transmembrane region" description="Helical" evidence="1">
    <location>
        <begin position="219"/>
        <end position="238"/>
    </location>
</feature>
<organism evidence="2 3">
    <name type="scientific">Nonomuraea insulae</name>
    <dbReference type="NCBI Taxonomy" id="1616787"/>
    <lineage>
        <taxon>Bacteria</taxon>
        <taxon>Bacillati</taxon>
        <taxon>Actinomycetota</taxon>
        <taxon>Actinomycetes</taxon>
        <taxon>Streptosporangiales</taxon>
        <taxon>Streptosporangiaceae</taxon>
        <taxon>Nonomuraea</taxon>
    </lineage>
</organism>
<reference evidence="3" key="1">
    <citation type="journal article" date="2019" name="Int. J. Syst. Evol. Microbiol.">
        <title>The Global Catalogue of Microorganisms (GCM) 10K type strain sequencing project: providing services to taxonomists for standard genome sequencing and annotation.</title>
        <authorList>
            <consortium name="The Broad Institute Genomics Platform"/>
            <consortium name="The Broad Institute Genome Sequencing Center for Infectious Disease"/>
            <person name="Wu L."/>
            <person name="Ma J."/>
        </authorList>
    </citation>
    <scope>NUCLEOTIDE SEQUENCE [LARGE SCALE GENOMIC DNA]</scope>
    <source>
        <strain evidence="3">CCUG 53903</strain>
    </source>
</reference>
<feature type="transmembrane region" description="Helical" evidence="1">
    <location>
        <begin position="60"/>
        <end position="79"/>
    </location>
</feature>
<evidence type="ECO:0000313" key="3">
    <source>
        <dbReference type="Proteomes" id="UP001596058"/>
    </source>
</evidence>
<sequence length="251" mass="27263">MSRLALATWLAALCAAAFATWRLWSTMLEVGWFSFCPASFVPVPTVWEQFVLALRADAQLVLWLAMCWAVPVLVVLVGMAQWRSAVAGRRVAAVLALSAILGSLTWLYVDPEYCGEVPVLSGHWFANVGSRLGSSTSVGFLVAAVLVLMAGQVMGPADEKPVVSAWAVVRWVVAVLVGYGCVAVFLVVGGIMTRDWLEVGLLIRPLIWLGVIPAPGNPWPALVSAVMVLFLLSLRTPGTWCRLRRRLRATF</sequence>
<protein>
    <recommendedName>
        <fullName evidence="4">DUF998 domain-containing protein</fullName>
    </recommendedName>
</protein>
<accession>A0ABW1CKN5</accession>
<keyword evidence="1" id="KW-0812">Transmembrane</keyword>
<feature type="transmembrane region" description="Helical" evidence="1">
    <location>
        <begin position="171"/>
        <end position="192"/>
    </location>
</feature>
<dbReference type="EMBL" id="JBHSPA010000018">
    <property type="protein sequence ID" value="MFC5825205.1"/>
    <property type="molecule type" value="Genomic_DNA"/>
</dbReference>
<evidence type="ECO:0000313" key="2">
    <source>
        <dbReference type="EMBL" id="MFC5825205.1"/>
    </source>
</evidence>
<dbReference type="RefSeq" id="WP_379514727.1">
    <property type="nucleotide sequence ID" value="NZ_JBHSPA010000018.1"/>
</dbReference>